<proteinExistence type="predicted"/>
<reference evidence="1" key="2">
    <citation type="submission" date="2023-05" db="EMBL/GenBank/DDBJ databases">
        <authorList>
            <consortium name="Lawrence Berkeley National Laboratory"/>
            <person name="Steindorff A."/>
            <person name="Hensen N."/>
            <person name="Bonometti L."/>
            <person name="Westerberg I."/>
            <person name="Brannstrom I.O."/>
            <person name="Guillou S."/>
            <person name="Cros-Aarteil S."/>
            <person name="Calhoun S."/>
            <person name="Haridas S."/>
            <person name="Kuo A."/>
            <person name="Mondo S."/>
            <person name="Pangilinan J."/>
            <person name="Riley R."/>
            <person name="Labutti K."/>
            <person name="Andreopoulos B."/>
            <person name="Lipzen A."/>
            <person name="Chen C."/>
            <person name="Yanf M."/>
            <person name="Daum C."/>
            <person name="Ng V."/>
            <person name="Clum A."/>
            <person name="Ohm R."/>
            <person name="Martin F."/>
            <person name="Silar P."/>
            <person name="Natvig D."/>
            <person name="Lalanne C."/>
            <person name="Gautier V."/>
            <person name="Ament-Velasquez S.L."/>
            <person name="Kruys A."/>
            <person name="Hutchinson M.I."/>
            <person name="Powell A.J."/>
            <person name="Barry K."/>
            <person name="Miller A.N."/>
            <person name="Grigoriev I.V."/>
            <person name="Debuchy R."/>
            <person name="Gladieux P."/>
            <person name="Thoren M.H."/>
            <person name="Johannesson H."/>
        </authorList>
    </citation>
    <scope>NUCLEOTIDE SEQUENCE</scope>
    <source>
        <strain evidence="1">PSN309</strain>
    </source>
</reference>
<comment type="caution">
    <text evidence="1">The sequence shown here is derived from an EMBL/GenBank/DDBJ whole genome shotgun (WGS) entry which is preliminary data.</text>
</comment>
<keyword evidence="2" id="KW-1185">Reference proteome</keyword>
<dbReference type="AlphaFoldDB" id="A0AAN6WHQ5"/>
<accession>A0AAN6WHQ5</accession>
<dbReference type="Gene3D" id="3.30.710.10">
    <property type="entry name" value="Potassium Channel Kv1.1, Chain A"/>
    <property type="match status" value="1"/>
</dbReference>
<dbReference type="Proteomes" id="UP001302126">
    <property type="component" value="Unassembled WGS sequence"/>
</dbReference>
<dbReference type="InterPro" id="IPR011333">
    <property type="entry name" value="SKP1/BTB/POZ_sf"/>
</dbReference>
<evidence type="ECO:0000313" key="1">
    <source>
        <dbReference type="EMBL" id="KAK4182051.1"/>
    </source>
</evidence>
<protein>
    <recommendedName>
        <fullName evidence="3">BTB domain-containing protein</fullName>
    </recommendedName>
</protein>
<dbReference type="EMBL" id="MU864787">
    <property type="protein sequence ID" value="KAK4182051.1"/>
    <property type="molecule type" value="Genomic_DNA"/>
</dbReference>
<reference evidence="1" key="1">
    <citation type="journal article" date="2023" name="Mol. Phylogenet. Evol.">
        <title>Genome-scale phylogeny and comparative genomics of the fungal order Sordariales.</title>
        <authorList>
            <person name="Hensen N."/>
            <person name="Bonometti L."/>
            <person name="Westerberg I."/>
            <person name="Brannstrom I.O."/>
            <person name="Guillou S."/>
            <person name="Cros-Aarteil S."/>
            <person name="Calhoun S."/>
            <person name="Haridas S."/>
            <person name="Kuo A."/>
            <person name="Mondo S."/>
            <person name="Pangilinan J."/>
            <person name="Riley R."/>
            <person name="LaButti K."/>
            <person name="Andreopoulos B."/>
            <person name="Lipzen A."/>
            <person name="Chen C."/>
            <person name="Yan M."/>
            <person name="Daum C."/>
            <person name="Ng V."/>
            <person name="Clum A."/>
            <person name="Steindorff A."/>
            <person name="Ohm R.A."/>
            <person name="Martin F."/>
            <person name="Silar P."/>
            <person name="Natvig D.O."/>
            <person name="Lalanne C."/>
            <person name="Gautier V."/>
            <person name="Ament-Velasquez S.L."/>
            <person name="Kruys A."/>
            <person name="Hutchinson M.I."/>
            <person name="Powell A.J."/>
            <person name="Barry K."/>
            <person name="Miller A.N."/>
            <person name="Grigoriev I.V."/>
            <person name="Debuchy R."/>
            <person name="Gladieux P."/>
            <person name="Hiltunen Thoren M."/>
            <person name="Johannesson H."/>
        </authorList>
    </citation>
    <scope>NUCLEOTIDE SEQUENCE</scope>
    <source>
        <strain evidence="1">PSN309</strain>
    </source>
</reference>
<sequence length="201" mass="23413">MDGEYEDMKNFHGEYEDTEIPNDIRPVRFQVSSSTLRRHSPVWNAMLFGPWLESKSSATSGHWTVPLPEDKPEAFRLAMNIIHGNFKAVPKTLELHEFSHLLTLLDKYDSTHIIRPWLYEWFSVLPGWQKTNPEREAAIYIDWKLGNEKSFFYKLRDIGLSMSLDPQSGNPLYAGQPFVIPSEHHYGSTDILNRILEYRTS</sequence>
<evidence type="ECO:0000313" key="2">
    <source>
        <dbReference type="Proteomes" id="UP001302126"/>
    </source>
</evidence>
<organism evidence="1 2">
    <name type="scientific">Podospora australis</name>
    <dbReference type="NCBI Taxonomy" id="1536484"/>
    <lineage>
        <taxon>Eukaryota</taxon>
        <taxon>Fungi</taxon>
        <taxon>Dikarya</taxon>
        <taxon>Ascomycota</taxon>
        <taxon>Pezizomycotina</taxon>
        <taxon>Sordariomycetes</taxon>
        <taxon>Sordariomycetidae</taxon>
        <taxon>Sordariales</taxon>
        <taxon>Podosporaceae</taxon>
        <taxon>Podospora</taxon>
    </lineage>
</organism>
<evidence type="ECO:0008006" key="3">
    <source>
        <dbReference type="Google" id="ProtNLM"/>
    </source>
</evidence>
<gene>
    <name evidence="1" type="ORF">QBC35DRAFT_510668</name>
</gene>
<name>A0AAN6WHQ5_9PEZI</name>
<dbReference type="SUPFAM" id="SSF54695">
    <property type="entry name" value="POZ domain"/>
    <property type="match status" value="1"/>
</dbReference>